<accession>A0A918IYY5</accession>
<dbReference type="InterPro" id="IPR025997">
    <property type="entry name" value="SBP_2_dom"/>
</dbReference>
<reference evidence="6" key="1">
    <citation type="journal article" date="2014" name="Int. J. Syst. Evol. Microbiol.">
        <title>Complete genome sequence of Corynebacterium casei LMG S-19264T (=DSM 44701T), isolated from a smear-ripened cheese.</title>
        <authorList>
            <consortium name="US DOE Joint Genome Institute (JGI-PGF)"/>
            <person name="Walter F."/>
            <person name="Albersmeier A."/>
            <person name="Kalinowski J."/>
            <person name="Ruckert C."/>
        </authorList>
    </citation>
    <scope>NUCLEOTIDE SEQUENCE</scope>
    <source>
        <strain evidence="6">KCTC 23714</strain>
    </source>
</reference>
<keyword evidence="7" id="KW-1185">Reference proteome</keyword>
<sequence length="312" mass="33235">MKKFFPGLALATLSATTALAGDIGVTIATSDSNLALLIQGIEAHAKELGQPVQVEIADGDVNKQLSQIQNFIAADVDAIIVNVIETSTSPTITKMAADAGIPLVYVNNTPRDVESLGDTAAFVGSDEYVAGTLQAEGVCKRLTARGVTGEAGVLILQGILANETAVLRSKAVHDVAARPECSFMKVIDEQSANWDPVKAQDLMTNWITAGYQPAAVISNNDEMAFGAINALKAVSWNMDEVEIAGIDAVHEALEYMKRGDLDVTVFQDVRAQGTSAVDMAISLAKGEKVESPHWIPYQLVTPENVEEYLAKY</sequence>
<dbReference type="Proteomes" id="UP000628984">
    <property type="component" value="Unassembled WGS sequence"/>
</dbReference>
<evidence type="ECO:0000256" key="2">
    <source>
        <dbReference type="ARBA" id="ARBA00007639"/>
    </source>
</evidence>
<feature type="chain" id="PRO_5037823914" evidence="4">
    <location>
        <begin position="21"/>
        <end position="312"/>
    </location>
</feature>
<evidence type="ECO:0000256" key="4">
    <source>
        <dbReference type="SAM" id="SignalP"/>
    </source>
</evidence>
<keyword evidence="3 4" id="KW-0732">Signal</keyword>
<dbReference type="RefSeq" id="WP_189634687.1">
    <property type="nucleotide sequence ID" value="NZ_BMYQ01000011.1"/>
</dbReference>
<evidence type="ECO:0000259" key="5">
    <source>
        <dbReference type="Pfam" id="PF13407"/>
    </source>
</evidence>
<comment type="similarity">
    <text evidence="2">Belongs to the bacterial solute-binding protein 2 family.</text>
</comment>
<dbReference type="GO" id="GO:0030246">
    <property type="term" value="F:carbohydrate binding"/>
    <property type="evidence" value="ECO:0007669"/>
    <property type="project" value="UniProtKB-ARBA"/>
</dbReference>
<reference evidence="6" key="2">
    <citation type="submission" date="2020-09" db="EMBL/GenBank/DDBJ databases">
        <authorList>
            <person name="Sun Q."/>
            <person name="Kim S."/>
        </authorList>
    </citation>
    <scope>NUCLEOTIDE SEQUENCE</scope>
    <source>
        <strain evidence="6">KCTC 23714</strain>
    </source>
</reference>
<comment type="caution">
    <text evidence="6">The sequence shown here is derived from an EMBL/GenBank/DDBJ whole genome shotgun (WGS) entry which is preliminary data.</text>
</comment>
<evidence type="ECO:0000313" key="6">
    <source>
        <dbReference type="EMBL" id="GGW39652.1"/>
    </source>
</evidence>
<comment type="subcellular location">
    <subcellularLocation>
        <location evidence="1">Cell envelope</location>
    </subcellularLocation>
</comment>
<dbReference type="PANTHER" id="PTHR46847:SF1">
    <property type="entry name" value="D-ALLOSE-BINDING PERIPLASMIC PROTEIN-RELATED"/>
    <property type="match status" value="1"/>
</dbReference>
<gene>
    <name evidence="6" type="ORF">GCM10011452_29960</name>
</gene>
<protein>
    <submittedName>
        <fullName evidence="6">Ribose ABC transporter substrate-binding protein</fullName>
    </submittedName>
</protein>
<evidence type="ECO:0000256" key="1">
    <source>
        <dbReference type="ARBA" id="ARBA00004196"/>
    </source>
</evidence>
<dbReference type="PANTHER" id="PTHR46847">
    <property type="entry name" value="D-ALLOSE-BINDING PERIPLASMIC PROTEIN-RELATED"/>
    <property type="match status" value="1"/>
</dbReference>
<feature type="signal peptide" evidence="4">
    <location>
        <begin position="1"/>
        <end position="20"/>
    </location>
</feature>
<dbReference type="GO" id="GO:0030313">
    <property type="term" value="C:cell envelope"/>
    <property type="evidence" value="ECO:0007669"/>
    <property type="project" value="UniProtKB-SubCell"/>
</dbReference>
<organism evidence="6 7">
    <name type="scientific">Gemmobacter lanyuensis</name>
    <dbReference type="NCBI Taxonomy" id="1054497"/>
    <lineage>
        <taxon>Bacteria</taxon>
        <taxon>Pseudomonadati</taxon>
        <taxon>Pseudomonadota</taxon>
        <taxon>Alphaproteobacteria</taxon>
        <taxon>Rhodobacterales</taxon>
        <taxon>Paracoccaceae</taxon>
        <taxon>Gemmobacter</taxon>
    </lineage>
</organism>
<proteinExistence type="inferred from homology"/>
<dbReference type="InterPro" id="IPR028082">
    <property type="entry name" value="Peripla_BP_I"/>
</dbReference>
<feature type="domain" description="Periplasmic binding protein" evidence="5">
    <location>
        <begin position="24"/>
        <end position="288"/>
    </location>
</feature>
<evidence type="ECO:0000313" key="7">
    <source>
        <dbReference type="Proteomes" id="UP000628984"/>
    </source>
</evidence>
<dbReference type="EMBL" id="BMYQ01000011">
    <property type="protein sequence ID" value="GGW39652.1"/>
    <property type="molecule type" value="Genomic_DNA"/>
</dbReference>
<dbReference type="SUPFAM" id="SSF53822">
    <property type="entry name" value="Periplasmic binding protein-like I"/>
    <property type="match status" value="1"/>
</dbReference>
<evidence type="ECO:0000256" key="3">
    <source>
        <dbReference type="ARBA" id="ARBA00022729"/>
    </source>
</evidence>
<dbReference type="AlphaFoldDB" id="A0A918IYY5"/>
<dbReference type="Gene3D" id="3.40.50.2300">
    <property type="match status" value="2"/>
</dbReference>
<name>A0A918IYY5_9RHOB</name>
<dbReference type="Pfam" id="PF13407">
    <property type="entry name" value="Peripla_BP_4"/>
    <property type="match status" value="1"/>
</dbReference>